<feature type="transmembrane region" description="Helical" evidence="7">
    <location>
        <begin position="365"/>
        <end position="390"/>
    </location>
</feature>
<evidence type="ECO:0000259" key="8">
    <source>
        <dbReference type="PROSITE" id="PS50850"/>
    </source>
</evidence>
<dbReference type="InterPro" id="IPR020846">
    <property type="entry name" value="MFS_dom"/>
</dbReference>
<dbReference type="Gene3D" id="1.20.1250.20">
    <property type="entry name" value="MFS general substrate transporter like domains"/>
    <property type="match status" value="1"/>
</dbReference>
<evidence type="ECO:0000256" key="7">
    <source>
        <dbReference type="SAM" id="Phobius"/>
    </source>
</evidence>
<keyword evidence="10" id="KW-1185">Reference proteome</keyword>
<feature type="transmembrane region" description="Helical" evidence="7">
    <location>
        <begin position="113"/>
        <end position="134"/>
    </location>
</feature>
<feature type="transmembrane region" description="Helical" evidence="7">
    <location>
        <begin position="438"/>
        <end position="461"/>
    </location>
</feature>
<keyword evidence="6 7" id="KW-0472">Membrane</keyword>
<keyword evidence="4 7" id="KW-0812">Transmembrane</keyword>
<dbReference type="SUPFAM" id="SSF103473">
    <property type="entry name" value="MFS general substrate transporter"/>
    <property type="match status" value="1"/>
</dbReference>
<dbReference type="Pfam" id="PF07690">
    <property type="entry name" value="MFS_1"/>
    <property type="match status" value="1"/>
</dbReference>
<dbReference type="PANTHER" id="PTHR42718:SF42">
    <property type="entry name" value="EXPORT PROTEIN"/>
    <property type="match status" value="1"/>
</dbReference>
<feature type="transmembrane region" description="Helical" evidence="7">
    <location>
        <begin position="335"/>
        <end position="353"/>
    </location>
</feature>
<evidence type="ECO:0000256" key="6">
    <source>
        <dbReference type="ARBA" id="ARBA00023136"/>
    </source>
</evidence>
<dbReference type="AlphaFoldDB" id="A0A7Y9H1K9"/>
<dbReference type="PROSITE" id="PS50850">
    <property type="entry name" value="MFS"/>
    <property type="match status" value="1"/>
</dbReference>
<evidence type="ECO:0000256" key="3">
    <source>
        <dbReference type="ARBA" id="ARBA00022475"/>
    </source>
</evidence>
<evidence type="ECO:0000256" key="4">
    <source>
        <dbReference type="ARBA" id="ARBA00022692"/>
    </source>
</evidence>
<sequence length="470" mass="47913">MSGTPASAANGVAWGTPTARGVVAAATLGSGLTLLDGTVVNVALRSMGDDLGASLEQLQWITNGYFLSLASLILLGGSLGDRLGRRRVFVIGTVWFALASLLCGVAPNAEVLIAARVLQGIGGALLTPGSLAMIQGAFRAEDRSRAIGAWSGLGGIAAALGPLVGGLLVDHASWRWIFLINLPLAALTVWLAQTWVPETRDPRAHTRFDVPGAALASLALAGTTWALTEAGGAATWWAAGVGVVAAAAFVVVERRTRGPMVPLGLFADRTFSAANLMTLLVYAALGAILFFLVLQLQTVGGYNALEAGLATLPITACMLLLAARGGALGERIGPRIPMTFGPIVMAGGTLWLLSVGPDVSWLRDVAPGLTVFGLGLALMVAPLTATVLAAAPDEEAGIASGINNAVARAGSLLAVAALPMAVGLAGDDYRDPARFDSAYGSAMTACAVLLVVGGLISWITIPHRVQSSDA</sequence>
<evidence type="ECO:0000313" key="9">
    <source>
        <dbReference type="EMBL" id="NYE36289.1"/>
    </source>
</evidence>
<dbReference type="RefSeq" id="WP_179618841.1">
    <property type="nucleotide sequence ID" value="NZ_JACCBW010000001.1"/>
</dbReference>
<reference evidence="9 10" key="1">
    <citation type="submission" date="2020-07" db="EMBL/GenBank/DDBJ databases">
        <authorList>
            <person name="Partida-Martinez L."/>
            <person name="Huntemann M."/>
            <person name="Clum A."/>
            <person name="Wang J."/>
            <person name="Palaniappan K."/>
            <person name="Ritter S."/>
            <person name="Chen I.-M."/>
            <person name="Stamatis D."/>
            <person name="Reddy T."/>
            <person name="O'Malley R."/>
            <person name="Daum C."/>
            <person name="Shapiro N."/>
            <person name="Ivanova N."/>
            <person name="Kyrpides N."/>
            <person name="Woyke T."/>
        </authorList>
    </citation>
    <scope>NUCLEOTIDE SEQUENCE [LARGE SCALE GENOMIC DNA]</scope>
    <source>
        <strain evidence="9 10">AT2.17</strain>
    </source>
</reference>
<protein>
    <submittedName>
        <fullName evidence="9">EmrB/QacA subfamily drug resistance transporter</fullName>
    </submittedName>
</protein>
<feature type="transmembrane region" description="Helical" evidence="7">
    <location>
        <begin position="234"/>
        <end position="252"/>
    </location>
</feature>
<evidence type="ECO:0000256" key="1">
    <source>
        <dbReference type="ARBA" id="ARBA00004651"/>
    </source>
</evidence>
<evidence type="ECO:0000313" key="10">
    <source>
        <dbReference type="Proteomes" id="UP000549911"/>
    </source>
</evidence>
<evidence type="ECO:0000256" key="2">
    <source>
        <dbReference type="ARBA" id="ARBA00022448"/>
    </source>
</evidence>
<dbReference type="EMBL" id="JACCBW010000001">
    <property type="protein sequence ID" value="NYE36289.1"/>
    <property type="molecule type" value="Genomic_DNA"/>
</dbReference>
<feature type="transmembrane region" description="Helical" evidence="7">
    <location>
        <begin position="57"/>
        <end position="76"/>
    </location>
</feature>
<feature type="transmembrane region" description="Helical" evidence="7">
    <location>
        <begin position="174"/>
        <end position="196"/>
    </location>
</feature>
<dbReference type="NCBIfam" id="TIGR00711">
    <property type="entry name" value="efflux_EmrB"/>
    <property type="match status" value="1"/>
</dbReference>
<feature type="transmembrane region" description="Helical" evidence="7">
    <location>
        <begin position="88"/>
        <end position="107"/>
    </location>
</feature>
<feature type="transmembrane region" description="Helical" evidence="7">
    <location>
        <begin position="302"/>
        <end position="323"/>
    </location>
</feature>
<evidence type="ECO:0000256" key="5">
    <source>
        <dbReference type="ARBA" id="ARBA00022989"/>
    </source>
</evidence>
<accession>A0A7Y9H1K9</accession>
<organism evidence="9 10">
    <name type="scientific">Nocardioides cavernae</name>
    <dbReference type="NCBI Taxonomy" id="1921566"/>
    <lineage>
        <taxon>Bacteria</taxon>
        <taxon>Bacillati</taxon>
        <taxon>Actinomycetota</taxon>
        <taxon>Actinomycetes</taxon>
        <taxon>Propionibacteriales</taxon>
        <taxon>Nocardioidaceae</taxon>
        <taxon>Nocardioides</taxon>
    </lineage>
</organism>
<feature type="transmembrane region" description="Helical" evidence="7">
    <location>
        <begin position="146"/>
        <end position="168"/>
    </location>
</feature>
<reference evidence="9 10" key="2">
    <citation type="submission" date="2020-08" db="EMBL/GenBank/DDBJ databases">
        <title>The Agave Microbiome: Exploring the role of microbial communities in plant adaptations to desert environments.</title>
        <authorList>
            <person name="Partida-Martinez L.P."/>
        </authorList>
    </citation>
    <scope>NUCLEOTIDE SEQUENCE [LARGE SCALE GENOMIC DNA]</scope>
    <source>
        <strain evidence="9 10">AT2.17</strain>
    </source>
</reference>
<dbReference type="Proteomes" id="UP000549911">
    <property type="component" value="Unassembled WGS sequence"/>
</dbReference>
<feature type="domain" description="Major facilitator superfamily (MFS) profile" evidence="8">
    <location>
        <begin position="22"/>
        <end position="465"/>
    </location>
</feature>
<dbReference type="InterPro" id="IPR004638">
    <property type="entry name" value="EmrB-like"/>
</dbReference>
<comment type="subcellular location">
    <subcellularLocation>
        <location evidence="1">Cell membrane</location>
        <topology evidence="1">Multi-pass membrane protein</topology>
    </subcellularLocation>
</comment>
<feature type="transmembrane region" description="Helical" evidence="7">
    <location>
        <begin position="402"/>
        <end position="426"/>
    </location>
</feature>
<dbReference type="GO" id="GO:0022857">
    <property type="term" value="F:transmembrane transporter activity"/>
    <property type="evidence" value="ECO:0007669"/>
    <property type="project" value="InterPro"/>
</dbReference>
<dbReference type="CDD" id="cd17321">
    <property type="entry name" value="MFS_MMR_MDR_like"/>
    <property type="match status" value="1"/>
</dbReference>
<keyword evidence="2" id="KW-0813">Transport</keyword>
<name>A0A7Y9H1K9_9ACTN</name>
<feature type="transmembrane region" description="Helical" evidence="7">
    <location>
        <begin position="273"/>
        <end position="296"/>
    </location>
</feature>
<dbReference type="PANTHER" id="PTHR42718">
    <property type="entry name" value="MAJOR FACILITATOR SUPERFAMILY MULTIDRUG TRANSPORTER MFSC"/>
    <property type="match status" value="1"/>
</dbReference>
<feature type="transmembrane region" description="Helical" evidence="7">
    <location>
        <begin position="208"/>
        <end position="228"/>
    </location>
</feature>
<proteinExistence type="predicted"/>
<keyword evidence="5 7" id="KW-1133">Transmembrane helix</keyword>
<dbReference type="InterPro" id="IPR011701">
    <property type="entry name" value="MFS"/>
</dbReference>
<gene>
    <name evidence="9" type="ORF">F4692_001393</name>
</gene>
<comment type="caution">
    <text evidence="9">The sequence shown here is derived from an EMBL/GenBank/DDBJ whole genome shotgun (WGS) entry which is preliminary data.</text>
</comment>
<dbReference type="GO" id="GO:0005886">
    <property type="term" value="C:plasma membrane"/>
    <property type="evidence" value="ECO:0007669"/>
    <property type="project" value="UniProtKB-SubCell"/>
</dbReference>
<dbReference type="InterPro" id="IPR036259">
    <property type="entry name" value="MFS_trans_sf"/>
</dbReference>
<dbReference type="Gene3D" id="1.20.1720.10">
    <property type="entry name" value="Multidrug resistance protein D"/>
    <property type="match status" value="1"/>
</dbReference>
<keyword evidence="3" id="KW-1003">Cell membrane</keyword>